<proteinExistence type="inferred from homology"/>
<evidence type="ECO:0000256" key="2">
    <source>
        <dbReference type="ARBA" id="ARBA00006951"/>
    </source>
</evidence>
<evidence type="ECO:0000313" key="9">
    <source>
        <dbReference type="EMBL" id="KRY39880.1"/>
    </source>
</evidence>
<keyword evidence="3" id="KW-0805">Transcription regulation</keyword>
<dbReference type="OrthoDB" id="5917606at2759"/>
<dbReference type="PANTHER" id="PTHR23334:SF69">
    <property type="entry name" value="CCAAT_ENHANCER-BINDING PROTEIN GAMMA"/>
    <property type="match status" value="1"/>
</dbReference>
<evidence type="ECO:0000256" key="6">
    <source>
        <dbReference type="ARBA" id="ARBA00023242"/>
    </source>
</evidence>
<evidence type="ECO:0000256" key="1">
    <source>
        <dbReference type="ARBA" id="ARBA00004123"/>
    </source>
</evidence>
<dbReference type="Gene3D" id="1.20.5.170">
    <property type="match status" value="1"/>
</dbReference>
<keyword evidence="6" id="KW-0539">Nucleus</keyword>
<evidence type="ECO:0000256" key="3">
    <source>
        <dbReference type="ARBA" id="ARBA00023015"/>
    </source>
</evidence>
<comment type="caution">
    <text evidence="9">The sequence shown here is derived from an EMBL/GenBank/DDBJ whole genome shotgun (WGS) entry which is preliminary data.</text>
</comment>
<comment type="subcellular location">
    <subcellularLocation>
        <location evidence="1">Nucleus</location>
    </subcellularLocation>
</comment>
<dbReference type="PROSITE" id="PS50217">
    <property type="entry name" value="BZIP"/>
    <property type="match status" value="1"/>
</dbReference>
<dbReference type="STRING" id="6334.A0A0V1BST4"/>
<keyword evidence="4" id="KW-0238">DNA-binding</keyword>
<accession>A0A0V1BST4</accession>
<evidence type="ECO:0000256" key="4">
    <source>
        <dbReference type="ARBA" id="ARBA00023125"/>
    </source>
</evidence>
<reference evidence="9 10" key="1">
    <citation type="submission" date="2015-01" db="EMBL/GenBank/DDBJ databases">
        <title>Evolution of Trichinella species and genotypes.</title>
        <authorList>
            <person name="Korhonen P.K."/>
            <person name="Edoardo P."/>
            <person name="Giuseppe L.R."/>
            <person name="Gasser R.B."/>
        </authorList>
    </citation>
    <scope>NUCLEOTIDE SEQUENCE [LARGE SCALE GENOMIC DNA]</scope>
    <source>
        <strain evidence="9">ISS3</strain>
    </source>
</reference>
<dbReference type="GO" id="GO:0006351">
    <property type="term" value="P:DNA-templated transcription"/>
    <property type="evidence" value="ECO:0007669"/>
    <property type="project" value="InterPro"/>
</dbReference>
<gene>
    <name evidence="9" type="primary">Cebpg</name>
    <name evidence="9" type="ORF">T01_2990</name>
</gene>
<dbReference type="FunCoup" id="A0A0V1BST4">
    <property type="interactions" value="1714"/>
</dbReference>
<dbReference type="GO" id="GO:0000981">
    <property type="term" value="F:DNA-binding transcription factor activity, RNA polymerase II-specific"/>
    <property type="evidence" value="ECO:0007669"/>
    <property type="project" value="TreeGrafter"/>
</dbReference>
<keyword evidence="10" id="KW-1185">Reference proteome</keyword>
<dbReference type="InterPro" id="IPR004827">
    <property type="entry name" value="bZIP"/>
</dbReference>
<sequence length="394" mass="45064">MDMSPDISASTLTSQTETISCASDDSYRIRRARNNNSVRKSREKTRQVFQEKLDRVKFLKEENAKLEMHMLHLKAQLKTLEEKAFPRKNVSPQNHCEEVVAYFDFTYKMSDVIMNGKKFDKIYEDIVENACIAHEILRKCNGFAVETICKERGINLMEVKFHVLMNYVALLKYIILKNSVGKDSADESLVEISTVLGRTRPLIEKMSNEMQKLLEAVSSDGTVDCIADEAELAAVIEQDEGKNADNCIVLQMQDKYKNDVQLYIFPKLITTHYHEQDGQDIGHICRCFTYSTVIDDNKLQYSHADEDIMDQQEGNEQQSGTDIIFNIIRLDGDISHTQLLELRDILRYLTEPTDTTCLALGAPISRRCACVLIRSPEFATITMCRLLLLFTGIQ</sequence>
<organism evidence="9 10">
    <name type="scientific">Trichinella spiralis</name>
    <name type="common">Trichina worm</name>
    <dbReference type="NCBI Taxonomy" id="6334"/>
    <lineage>
        <taxon>Eukaryota</taxon>
        <taxon>Metazoa</taxon>
        <taxon>Ecdysozoa</taxon>
        <taxon>Nematoda</taxon>
        <taxon>Enoplea</taxon>
        <taxon>Dorylaimia</taxon>
        <taxon>Trichinellida</taxon>
        <taxon>Trichinellidae</taxon>
        <taxon>Trichinella</taxon>
    </lineage>
</organism>
<dbReference type="GO" id="GO:0005634">
    <property type="term" value="C:nucleus"/>
    <property type="evidence" value="ECO:0007669"/>
    <property type="project" value="UniProtKB-SubCell"/>
</dbReference>
<feature type="domain" description="BZIP" evidence="8">
    <location>
        <begin position="24"/>
        <end position="82"/>
    </location>
</feature>
<keyword evidence="5" id="KW-0804">Transcription</keyword>
<dbReference type="InterPro" id="IPR031106">
    <property type="entry name" value="C/EBP"/>
</dbReference>
<protein>
    <submittedName>
        <fullName evidence="9">Neuroguidin</fullName>
    </submittedName>
</protein>
<dbReference type="GO" id="GO:0000978">
    <property type="term" value="F:RNA polymerase II cis-regulatory region sequence-specific DNA binding"/>
    <property type="evidence" value="ECO:0007669"/>
    <property type="project" value="TreeGrafter"/>
</dbReference>
<dbReference type="Proteomes" id="UP000054776">
    <property type="component" value="Unassembled WGS sequence"/>
</dbReference>
<dbReference type="InParanoid" id="A0A0V1BST4"/>
<dbReference type="InterPro" id="IPR046347">
    <property type="entry name" value="bZIP_sf"/>
</dbReference>
<dbReference type="EMBL" id="JYDH01000015">
    <property type="protein sequence ID" value="KRY39880.1"/>
    <property type="molecule type" value="Genomic_DNA"/>
</dbReference>
<dbReference type="AlphaFoldDB" id="A0A0V1BST4"/>
<dbReference type="PANTHER" id="PTHR23334">
    <property type="entry name" value="CCAAT/ENHANCER BINDING PROTEIN"/>
    <property type="match status" value="1"/>
</dbReference>
<evidence type="ECO:0000313" key="10">
    <source>
        <dbReference type="Proteomes" id="UP000054776"/>
    </source>
</evidence>
<evidence type="ECO:0000256" key="7">
    <source>
        <dbReference type="SAM" id="Coils"/>
    </source>
</evidence>
<dbReference type="SUPFAM" id="SSF57959">
    <property type="entry name" value="Leucine zipper domain"/>
    <property type="match status" value="1"/>
</dbReference>
<comment type="similarity">
    <text evidence="2">Belongs to the bZIP family. C/EBP subfamily.</text>
</comment>
<feature type="coiled-coil region" evidence="7">
    <location>
        <begin position="49"/>
        <end position="83"/>
    </location>
</feature>
<evidence type="ECO:0000256" key="5">
    <source>
        <dbReference type="ARBA" id="ARBA00023163"/>
    </source>
</evidence>
<dbReference type="Pfam" id="PF07716">
    <property type="entry name" value="bZIP_2"/>
    <property type="match status" value="1"/>
</dbReference>
<evidence type="ECO:0000259" key="8">
    <source>
        <dbReference type="PROSITE" id="PS50217"/>
    </source>
</evidence>
<name>A0A0V1BST4_TRISP</name>
<keyword evidence="7" id="KW-0175">Coiled coil</keyword>